<sequence>MFLSYWNRWGQFPKCVKGRIEGFFDHLLPTTESENASAITLESDDEEIIDLAKRREGENVHLALGFINTKYEYLRPTPYEPKYNKVFGVGVTTARLW</sequence>
<keyword evidence="2" id="KW-1185">Reference proteome</keyword>
<dbReference type="Proteomes" id="UP000077051">
    <property type="component" value="Unassembled WGS sequence"/>
</dbReference>
<name>A0A168KAW6_MUCCL</name>
<proteinExistence type="predicted"/>
<dbReference type="VEuPathDB" id="FungiDB:MUCCIDRAFT_111555"/>
<organism evidence="1 2">
    <name type="scientific">Mucor lusitanicus CBS 277.49</name>
    <dbReference type="NCBI Taxonomy" id="747725"/>
    <lineage>
        <taxon>Eukaryota</taxon>
        <taxon>Fungi</taxon>
        <taxon>Fungi incertae sedis</taxon>
        <taxon>Mucoromycota</taxon>
        <taxon>Mucoromycotina</taxon>
        <taxon>Mucoromycetes</taxon>
        <taxon>Mucorales</taxon>
        <taxon>Mucorineae</taxon>
        <taxon>Mucoraceae</taxon>
        <taxon>Mucor</taxon>
    </lineage>
</organism>
<dbReference type="AlphaFoldDB" id="A0A168KAW6"/>
<reference evidence="1 2" key="1">
    <citation type="submission" date="2015-06" db="EMBL/GenBank/DDBJ databases">
        <title>Expansion of signal transduction pathways in fungi by whole-genome duplication.</title>
        <authorList>
            <consortium name="DOE Joint Genome Institute"/>
            <person name="Corrochano L.M."/>
            <person name="Kuo A."/>
            <person name="Marcet-Houben M."/>
            <person name="Polaino S."/>
            <person name="Salamov A."/>
            <person name="Villalobos J.M."/>
            <person name="Alvarez M.I."/>
            <person name="Avalos J."/>
            <person name="Benito E.P."/>
            <person name="Benoit I."/>
            <person name="Burger G."/>
            <person name="Camino L.P."/>
            <person name="Canovas D."/>
            <person name="Cerda-Olmedo E."/>
            <person name="Cheng J.-F."/>
            <person name="Dominguez A."/>
            <person name="Elias M."/>
            <person name="Eslava A.P."/>
            <person name="Glaser F."/>
            <person name="Grimwood J."/>
            <person name="Gutierrez G."/>
            <person name="Heitman J."/>
            <person name="Henrissat B."/>
            <person name="Iturriaga E.A."/>
            <person name="Lang B.F."/>
            <person name="Lavin J.L."/>
            <person name="Lee S."/>
            <person name="Li W."/>
            <person name="Lindquist E."/>
            <person name="Lopez-Garcia S."/>
            <person name="Luque E.M."/>
            <person name="Marcos A.T."/>
            <person name="Martin J."/>
            <person name="Mccluskey K."/>
            <person name="Medina H.R."/>
            <person name="Miralles-Duran A."/>
            <person name="Miyazaki A."/>
            <person name="Munoz-Torres E."/>
            <person name="Oguiza J.A."/>
            <person name="Ohm R."/>
            <person name="Olmedo M."/>
            <person name="Orejas M."/>
            <person name="Ortiz-Castellanos L."/>
            <person name="Pisabarro A.G."/>
            <person name="Rodriguez-Romero J."/>
            <person name="Ruiz-Herrera J."/>
            <person name="Ruiz-Vazquez R."/>
            <person name="Sanz C."/>
            <person name="Schackwitz W."/>
            <person name="Schmutz J."/>
            <person name="Shahriari M."/>
            <person name="Shelest E."/>
            <person name="Silva-Franco F."/>
            <person name="Soanes D."/>
            <person name="Syed K."/>
            <person name="Tagua V.G."/>
            <person name="Talbot N.J."/>
            <person name="Thon M."/>
            <person name="De Vries R.P."/>
            <person name="Wiebenga A."/>
            <person name="Yadav J.S."/>
            <person name="Braun E.L."/>
            <person name="Baker S."/>
            <person name="Garre V."/>
            <person name="Horwitz B."/>
            <person name="Torres-Martinez S."/>
            <person name="Idnurm A."/>
            <person name="Herrera-Estrella A."/>
            <person name="Gabaldon T."/>
            <person name="Grigoriev I.V."/>
        </authorList>
    </citation>
    <scope>NUCLEOTIDE SEQUENCE [LARGE SCALE GENOMIC DNA]</scope>
    <source>
        <strain evidence="1 2">CBS 277.49</strain>
    </source>
</reference>
<protein>
    <submittedName>
        <fullName evidence="1">Uncharacterized protein</fullName>
    </submittedName>
</protein>
<dbReference type="EMBL" id="AMYB01000005">
    <property type="protein sequence ID" value="OAD02191.1"/>
    <property type="molecule type" value="Genomic_DNA"/>
</dbReference>
<comment type="caution">
    <text evidence="1">The sequence shown here is derived from an EMBL/GenBank/DDBJ whole genome shotgun (WGS) entry which is preliminary data.</text>
</comment>
<dbReference type="OrthoDB" id="205514at2759"/>
<accession>A0A168KAW6</accession>
<evidence type="ECO:0000313" key="2">
    <source>
        <dbReference type="Proteomes" id="UP000077051"/>
    </source>
</evidence>
<evidence type="ECO:0000313" key="1">
    <source>
        <dbReference type="EMBL" id="OAD02191.1"/>
    </source>
</evidence>
<gene>
    <name evidence="1" type="ORF">MUCCIDRAFT_111555</name>
</gene>